<dbReference type="RefSeq" id="WP_191202611.1">
    <property type="nucleotide sequence ID" value="NZ_JACXZA010000001.1"/>
</dbReference>
<evidence type="ECO:0000313" key="1">
    <source>
        <dbReference type="EMBL" id="MBD3918419.1"/>
    </source>
</evidence>
<sequence length="85" mass="9699">MKYRIAFIFILAVIAITGCTEQSDMADDKATAFSEKVDLEEKIASGGMQTKYSLKYELTATISLRKDEDADRIVYEYFIKKSKNQ</sequence>
<protein>
    <recommendedName>
        <fullName evidence="3">Lipoprotein</fullName>
    </recommendedName>
</protein>
<dbReference type="PROSITE" id="PS51257">
    <property type="entry name" value="PROKAR_LIPOPROTEIN"/>
    <property type="match status" value="1"/>
</dbReference>
<evidence type="ECO:0008006" key="3">
    <source>
        <dbReference type="Google" id="ProtNLM"/>
    </source>
</evidence>
<evidence type="ECO:0000313" key="2">
    <source>
        <dbReference type="Proteomes" id="UP000609346"/>
    </source>
</evidence>
<name>A0ABR8MV70_9BACL</name>
<dbReference type="Proteomes" id="UP000609346">
    <property type="component" value="Unassembled WGS sequence"/>
</dbReference>
<gene>
    <name evidence="1" type="ORF">H8B09_06600</name>
</gene>
<accession>A0ABR8MV70</accession>
<proteinExistence type="predicted"/>
<dbReference type="EMBL" id="JACXZA010000001">
    <property type="protein sequence ID" value="MBD3918419.1"/>
    <property type="molecule type" value="Genomic_DNA"/>
</dbReference>
<reference evidence="1 2" key="1">
    <citation type="submission" date="2020-09" db="EMBL/GenBank/DDBJ databases">
        <title>Paenibacillus sp. strain PR3 16S rRNA gene Genome sequencing and assembly.</title>
        <authorList>
            <person name="Kim J."/>
        </authorList>
    </citation>
    <scope>NUCLEOTIDE SEQUENCE [LARGE SCALE GENOMIC DNA]</scope>
    <source>
        <strain evidence="1 2">PR3</strain>
    </source>
</reference>
<organism evidence="1 2">
    <name type="scientific">Paenibacillus terricola</name>
    <dbReference type="NCBI Taxonomy" id="2763503"/>
    <lineage>
        <taxon>Bacteria</taxon>
        <taxon>Bacillati</taxon>
        <taxon>Bacillota</taxon>
        <taxon>Bacilli</taxon>
        <taxon>Bacillales</taxon>
        <taxon>Paenibacillaceae</taxon>
        <taxon>Paenibacillus</taxon>
    </lineage>
</organism>
<comment type="caution">
    <text evidence="1">The sequence shown here is derived from an EMBL/GenBank/DDBJ whole genome shotgun (WGS) entry which is preliminary data.</text>
</comment>
<keyword evidence="2" id="KW-1185">Reference proteome</keyword>